<keyword evidence="1" id="KW-0732">Signal</keyword>
<dbReference type="Pfam" id="PF18962">
    <property type="entry name" value="Por_Secre_tail"/>
    <property type="match status" value="1"/>
</dbReference>
<evidence type="ECO:0000256" key="1">
    <source>
        <dbReference type="ARBA" id="ARBA00022729"/>
    </source>
</evidence>
<feature type="domain" description="Secretion system C-terminal sorting" evidence="2">
    <location>
        <begin position="426"/>
        <end position="496"/>
    </location>
</feature>
<name>A0ABN6HS86_9FLAO</name>
<proteinExistence type="predicted"/>
<accession>A0ABN6HS86</accession>
<dbReference type="EMBL" id="AP024749">
    <property type="protein sequence ID" value="BCY27211.1"/>
    <property type="molecule type" value="Genomic_DNA"/>
</dbReference>
<sequence>MNPLPNAGVYTLNGTLNGKNLYTKGANLRIAWSGTQWEVQGDDPNIGGVSWYTAWANTQNTNTPPTSCWTSLAGCFPISLSGPDAFPIVDVVSNSATSFNSGTNTVTYTVTFSGTINNLSSSNFSLNTNGVTGASITTVNQVNGSTWTVQINIGTGNGTIRLDIANQTGAGAIIGCNTSFPIQGGTFNTTTTPVTLSAGDIAFTSHNSDGTDSFSFIILKDGGIPTGTKIFFTDNGWNNLTNSLTETEGVLIWDVTSSIAQYEQVLITINGASSYTASNGTATSVSGSLSLSSAGDQILAFQGNLASPTFISAIHMNAESSGNLGSLSTWDDFTNGTSSSRSAIPPGLTNGINAIMVVDGTSAPYTEYDNAIFNCTGIPAATANDTRLAINDRANWTKDNTTTFNSQPNCTFLNTNNFGLESKIKIYPNPIENELNIEALEDFENLKINLYDFNGKLILSKTINDNSLKINTSNLNSGIYLISIENELGKFNQKIIKK</sequence>
<protein>
    <recommendedName>
        <fullName evidence="2">Secretion system C-terminal sorting domain-containing protein</fullName>
    </recommendedName>
</protein>
<keyword evidence="4" id="KW-1185">Reference proteome</keyword>
<dbReference type="InterPro" id="IPR026444">
    <property type="entry name" value="Secre_tail"/>
</dbReference>
<organism evidence="3 4">
    <name type="scientific">Flavobacterium okayamense</name>
    <dbReference type="NCBI Taxonomy" id="2830782"/>
    <lineage>
        <taxon>Bacteria</taxon>
        <taxon>Pseudomonadati</taxon>
        <taxon>Bacteroidota</taxon>
        <taxon>Flavobacteriia</taxon>
        <taxon>Flavobacteriales</taxon>
        <taxon>Flavobacteriaceae</taxon>
        <taxon>Flavobacterium</taxon>
    </lineage>
</organism>
<evidence type="ECO:0000313" key="3">
    <source>
        <dbReference type="EMBL" id="BCY27211.1"/>
    </source>
</evidence>
<dbReference type="NCBIfam" id="TIGR04183">
    <property type="entry name" value="Por_Secre_tail"/>
    <property type="match status" value="1"/>
</dbReference>
<evidence type="ECO:0000259" key="2">
    <source>
        <dbReference type="Pfam" id="PF18962"/>
    </source>
</evidence>
<reference evidence="3 4" key="1">
    <citation type="submission" date="2021-06" db="EMBL/GenBank/DDBJ databases">
        <title>Whole genome sequences of Flavobacterium sp. KK2020170 and assembly.</title>
        <authorList>
            <person name="Kitahara K."/>
            <person name="Miyoshi S."/>
            <person name="Uesaka K."/>
        </authorList>
    </citation>
    <scope>NUCLEOTIDE SEQUENCE [LARGE SCALE GENOMIC DNA]</scope>
    <source>
        <strain evidence="3 4">KK2020170</strain>
    </source>
</reference>
<dbReference type="Proteomes" id="UP000825258">
    <property type="component" value="Chromosome"/>
</dbReference>
<evidence type="ECO:0000313" key="4">
    <source>
        <dbReference type="Proteomes" id="UP000825258"/>
    </source>
</evidence>
<gene>
    <name evidence="3" type="ORF">KK2020170_00790</name>
</gene>